<evidence type="ECO:0000313" key="1">
    <source>
        <dbReference type="EMBL" id="JAH49613.1"/>
    </source>
</evidence>
<protein>
    <submittedName>
        <fullName evidence="1">Uncharacterized protein</fullName>
    </submittedName>
</protein>
<dbReference type="AlphaFoldDB" id="A0A0E9TA65"/>
<proteinExistence type="predicted"/>
<reference evidence="1" key="1">
    <citation type="submission" date="2014-11" db="EMBL/GenBank/DDBJ databases">
        <authorList>
            <person name="Amaro Gonzalez C."/>
        </authorList>
    </citation>
    <scope>NUCLEOTIDE SEQUENCE</scope>
</reference>
<organism evidence="1">
    <name type="scientific">Anguilla anguilla</name>
    <name type="common">European freshwater eel</name>
    <name type="synonym">Muraena anguilla</name>
    <dbReference type="NCBI Taxonomy" id="7936"/>
    <lineage>
        <taxon>Eukaryota</taxon>
        <taxon>Metazoa</taxon>
        <taxon>Chordata</taxon>
        <taxon>Craniata</taxon>
        <taxon>Vertebrata</taxon>
        <taxon>Euteleostomi</taxon>
        <taxon>Actinopterygii</taxon>
        <taxon>Neopterygii</taxon>
        <taxon>Teleostei</taxon>
        <taxon>Anguilliformes</taxon>
        <taxon>Anguillidae</taxon>
        <taxon>Anguilla</taxon>
    </lineage>
</organism>
<reference evidence="1" key="2">
    <citation type="journal article" date="2015" name="Fish Shellfish Immunol.">
        <title>Early steps in the European eel (Anguilla anguilla)-Vibrio vulnificus interaction in the gills: Role of the RtxA13 toxin.</title>
        <authorList>
            <person name="Callol A."/>
            <person name="Pajuelo D."/>
            <person name="Ebbesson L."/>
            <person name="Teles M."/>
            <person name="MacKenzie S."/>
            <person name="Amaro C."/>
        </authorList>
    </citation>
    <scope>NUCLEOTIDE SEQUENCE</scope>
</reference>
<dbReference type="EMBL" id="GBXM01058964">
    <property type="protein sequence ID" value="JAH49613.1"/>
    <property type="molecule type" value="Transcribed_RNA"/>
</dbReference>
<sequence>MQLCCPTLIACRIKFCLKCMNLMKDMNLSKKLAMFSLKLLTNTYSAFYP</sequence>
<accession>A0A0E9TA65</accession>
<name>A0A0E9TA65_ANGAN</name>